<evidence type="ECO:0000259" key="4">
    <source>
        <dbReference type="Pfam" id="PF02350"/>
    </source>
</evidence>
<gene>
    <name evidence="5" type="ORF">S01H4_38708</name>
</gene>
<dbReference type="Pfam" id="PF02350">
    <property type="entry name" value="Epimerase_2"/>
    <property type="match status" value="1"/>
</dbReference>
<comment type="similarity">
    <text evidence="2">Belongs to the UDP-N-acetylglucosamine 2-epimerase family.</text>
</comment>
<protein>
    <recommendedName>
        <fullName evidence="3">UDP-N-acetylglucosamine 2-epimerase (non-hydrolyzing)</fullName>
        <ecNumber evidence="3">5.1.3.14</ecNumber>
    </recommendedName>
</protein>
<evidence type="ECO:0000313" key="5">
    <source>
        <dbReference type="EMBL" id="GAG93614.1"/>
    </source>
</evidence>
<dbReference type="GO" id="GO:0008761">
    <property type="term" value="F:UDP-N-acetylglucosamine 2-epimerase activity"/>
    <property type="evidence" value="ECO:0007669"/>
    <property type="project" value="UniProtKB-EC"/>
</dbReference>
<dbReference type="InterPro" id="IPR029767">
    <property type="entry name" value="WecB-like"/>
</dbReference>
<keyword evidence="1" id="KW-0413">Isomerase</keyword>
<dbReference type="SUPFAM" id="SSF53756">
    <property type="entry name" value="UDP-Glycosyltransferase/glycogen phosphorylase"/>
    <property type="match status" value="1"/>
</dbReference>
<accession>X1BCF2</accession>
<feature type="non-terminal residue" evidence="5">
    <location>
        <position position="214"/>
    </location>
</feature>
<evidence type="ECO:0000256" key="3">
    <source>
        <dbReference type="ARBA" id="ARBA00038858"/>
    </source>
</evidence>
<feature type="domain" description="UDP-N-acetylglucosamine 2-epimerase" evidence="4">
    <location>
        <begin position="27"/>
        <end position="214"/>
    </location>
</feature>
<sequence>MKRLKIAIILGTRPEAIKCFPIIRELQKYPEQFQPIIISTGQHEELIYQVFENLDFKPDLDFHVMEHNQGLGNLTNKLLLNLTNYFIQERPDMVLIEGDTTSAFLGALAGYYAKVRVSHIEAGLRTHLKFNPYPEEMNRVLIGQLAGFHFAPTQIAKQNLLQENIPENQIFITGNPIIDTLEYMMKQGKVRMTKEFQEDTKDRVFLLVTTHRRE</sequence>
<dbReference type="PANTHER" id="PTHR43174">
    <property type="entry name" value="UDP-N-ACETYLGLUCOSAMINE 2-EPIMERASE"/>
    <property type="match status" value="1"/>
</dbReference>
<evidence type="ECO:0000256" key="1">
    <source>
        <dbReference type="ARBA" id="ARBA00023235"/>
    </source>
</evidence>
<dbReference type="AlphaFoldDB" id="X1BCF2"/>
<name>X1BCF2_9ZZZZ</name>
<dbReference type="EC" id="5.1.3.14" evidence="3"/>
<evidence type="ECO:0000256" key="2">
    <source>
        <dbReference type="ARBA" id="ARBA00038209"/>
    </source>
</evidence>
<dbReference type="NCBIfam" id="TIGR00236">
    <property type="entry name" value="wecB"/>
    <property type="match status" value="1"/>
</dbReference>
<proteinExistence type="inferred from homology"/>
<dbReference type="PANTHER" id="PTHR43174:SF2">
    <property type="entry name" value="UDP-N-ACETYLGLUCOSAMINE 2-EPIMERASE"/>
    <property type="match status" value="1"/>
</dbReference>
<dbReference type="Gene3D" id="3.40.50.2000">
    <property type="entry name" value="Glycogen Phosphorylase B"/>
    <property type="match status" value="1"/>
</dbReference>
<reference evidence="5" key="1">
    <citation type="journal article" date="2014" name="Front. Microbiol.">
        <title>High frequency of phylogenetically diverse reductive dehalogenase-homologous genes in deep subseafloor sedimentary metagenomes.</title>
        <authorList>
            <person name="Kawai M."/>
            <person name="Futagami T."/>
            <person name="Toyoda A."/>
            <person name="Takaki Y."/>
            <person name="Nishi S."/>
            <person name="Hori S."/>
            <person name="Arai W."/>
            <person name="Tsubouchi T."/>
            <person name="Morono Y."/>
            <person name="Uchiyama I."/>
            <person name="Ito T."/>
            <person name="Fujiyama A."/>
            <person name="Inagaki F."/>
            <person name="Takami H."/>
        </authorList>
    </citation>
    <scope>NUCLEOTIDE SEQUENCE</scope>
    <source>
        <strain evidence="5">Expedition CK06-06</strain>
    </source>
</reference>
<dbReference type="InterPro" id="IPR003331">
    <property type="entry name" value="UDP_GlcNAc_Epimerase_2_dom"/>
</dbReference>
<dbReference type="EMBL" id="BART01020895">
    <property type="protein sequence ID" value="GAG93614.1"/>
    <property type="molecule type" value="Genomic_DNA"/>
</dbReference>
<organism evidence="5">
    <name type="scientific">marine sediment metagenome</name>
    <dbReference type="NCBI Taxonomy" id="412755"/>
    <lineage>
        <taxon>unclassified sequences</taxon>
        <taxon>metagenomes</taxon>
        <taxon>ecological metagenomes</taxon>
    </lineage>
</organism>
<comment type="caution">
    <text evidence="5">The sequence shown here is derived from an EMBL/GenBank/DDBJ whole genome shotgun (WGS) entry which is preliminary data.</text>
</comment>